<feature type="compositionally biased region" description="Low complexity" evidence="1">
    <location>
        <begin position="392"/>
        <end position="410"/>
    </location>
</feature>
<feature type="compositionally biased region" description="Polar residues" evidence="1">
    <location>
        <begin position="92"/>
        <end position="119"/>
    </location>
</feature>
<feature type="compositionally biased region" description="Polar residues" evidence="1">
    <location>
        <begin position="168"/>
        <end position="178"/>
    </location>
</feature>
<feature type="compositionally biased region" description="Low complexity" evidence="1">
    <location>
        <begin position="498"/>
        <end position="521"/>
    </location>
</feature>
<feature type="compositionally biased region" description="Polar residues" evidence="1">
    <location>
        <begin position="1"/>
        <end position="10"/>
    </location>
</feature>
<gene>
    <name evidence="3" type="ORF">LshimejAT787_2100500</name>
</gene>
<dbReference type="OrthoDB" id="10629534at2759"/>
<sequence>MSSPIPTPSKSRLARLGGAVRRTSTLLSSESPKASPSTPPAQNGKASPTKAPAVVAAAGSPPKRGASQASLTEEKEASPAKSRLARLGGTLRRNSSLLSGKAPTTPSVAADSDSTSSKGSAAAPIAIKSHKRGASQGSVDGSVKAESVTAPSKSPLARIGGALRRNSSRTSLKGSASTAKPDADSASVKRAAAAPVPVTSPKRRASQASLVDQSGAGGTTASKSKLARIGGIVRRSSSRASASRLGTPSIAPSDRDADSTSVKDAVAESAAPSSANQPVLAETSGQETAVQQDTPSAADLPTLAPVAVSLETESLPRELAPLSPVQENPSSPVEGPAAAGPGAFTDEPEELPQPQVTRDLSLSQMEWVDEPEPAKQSIAQPDAGSTAAIETAPAESSPEPVPHEPLLVVPSPEPATTPPAATVPQPEASLSEPVDAKPTSATVASETVAEEMASAANASPAAEPVLLALEETQPAPATASPNIAKLEVAADIPAPSIPPASSQATVPAPAPGAAAPTSAVPCSGSTSEVPATTTQNAPAPAPRSAVTWTLGSIIAEGISILLRLVWSLRRASRT</sequence>
<feature type="compositionally biased region" description="Polar residues" evidence="1">
    <location>
        <begin position="354"/>
        <end position="364"/>
    </location>
</feature>
<proteinExistence type="predicted"/>
<dbReference type="EMBL" id="BRPK01000021">
    <property type="protein sequence ID" value="GLB45290.1"/>
    <property type="molecule type" value="Genomic_DNA"/>
</dbReference>
<organism evidence="3 4">
    <name type="scientific">Lyophyllum shimeji</name>
    <name type="common">Hon-shimeji</name>
    <name type="synonym">Tricholoma shimeji</name>
    <dbReference type="NCBI Taxonomy" id="47721"/>
    <lineage>
        <taxon>Eukaryota</taxon>
        <taxon>Fungi</taxon>
        <taxon>Dikarya</taxon>
        <taxon>Basidiomycota</taxon>
        <taxon>Agaricomycotina</taxon>
        <taxon>Agaricomycetes</taxon>
        <taxon>Agaricomycetidae</taxon>
        <taxon>Agaricales</taxon>
        <taxon>Tricholomatineae</taxon>
        <taxon>Lyophyllaceae</taxon>
        <taxon>Lyophyllum</taxon>
    </lineage>
</organism>
<keyword evidence="4" id="KW-1185">Reference proteome</keyword>
<feature type="region of interest" description="Disordered" evidence="1">
    <location>
        <begin position="1"/>
        <end position="447"/>
    </location>
</feature>
<evidence type="ECO:0000256" key="2">
    <source>
        <dbReference type="SAM" id="Phobius"/>
    </source>
</evidence>
<name>A0A9P3Q0C4_LYOSH</name>
<keyword evidence="2" id="KW-1133">Transmembrane helix</keyword>
<feature type="compositionally biased region" description="Low complexity" evidence="1">
    <location>
        <begin position="234"/>
        <end position="244"/>
    </location>
</feature>
<evidence type="ECO:0000256" key="1">
    <source>
        <dbReference type="SAM" id="MobiDB-lite"/>
    </source>
</evidence>
<keyword evidence="2" id="KW-0812">Transmembrane</keyword>
<dbReference type="AlphaFoldDB" id="A0A9P3Q0C4"/>
<feature type="transmembrane region" description="Helical" evidence="2">
    <location>
        <begin position="545"/>
        <end position="566"/>
    </location>
</feature>
<protein>
    <submittedName>
        <fullName evidence="3">Uncharacterized protein</fullName>
    </submittedName>
</protein>
<feature type="compositionally biased region" description="Polar residues" evidence="1">
    <location>
        <begin position="271"/>
        <end position="295"/>
    </location>
</feature>
<keyword evidence="2" id="KW-0472">Membrane</keyword>
<accession>A0A9P3Q0C4</accession>
<dbReference type="Proteomes" id="UP001063166">
    <property type="component" value="Unassembled WGS sequence"/>
</dbReference>
<feature type="compositionally biased region" description="Low complexity" evidence="1">
    <location>
        <begin position="45"/>
        <end position="63"/>
    </location>
</feature>
<evidence type="ECO:0000313" key="4">
    <source>
        <dbReference type="Proteomes" id="UP001063166"/>
    </source>
</evidence>
<evidence type="ECO:0000313" key="3">
    <source>
        <dbReference type="EMBL" id="GLB45290.1"/>
    </source>
</evidence>
<feature type="compositionally biased region" description="Polar residues" evidence="1">
    <location>
        <begin position="22"/>
        <end position="36"/>
    </location>
</feature>
<feature type="compositionally biased region" description="Low complexity" evidence="1">
    <location>
        <begin position="184"/>
        <end position="197"/>
    </location>
</feature>
<comment type="caution">
    <text evidence="3">The sequence shown here is derived from an EMBL/GenBank/DDBJ whole genome shotgun (WGS) entry which is preliminary data.</text>
</comment>
<feature type="region of interest" description="Disordered" evidence="1">
    <location>
        <begin position="498"/>
        <end position="542"/>
    </location>
</feature>
<reference evidence="3" key="1">
    <citation type="submission" date="2022-07" db="EMBL/GenBank/DDBJ databases">
        <title>The genome of Lyophyllum shimeji provides insight into the initial evolution of ectomycorrhizal fungal genome.</title>
        <authorList>
            <person name="Kobayashi Y."/>
            <person name="Shibata T."/>
            <person name="Hirakawa H."/>
            <person name="Shigenobu S."/>
            <person name="Nishiyama T."/>
            <person name="Yamada A."/>
            <person name="Hasebe M."/>
            <person name="Kawaguchi M."/>
        </authorList>
    </citation>
    <scope>NUCLEOTIDE SEQUENCE</scope>
    <source>
        <strain evidence="3">AT787</strain>
    </source>
</reference>